<proteinExistence type="predicted"/>
<dbReference type="GO" id="GO:0005634">
    <property type="term" value="C:nucleus"/>
    <property type="evidence" value="ECO:0007669"/>
    <property type="project" value="UniProtKB-SubCell"/>
</dbReference>
<feature type="compositionally biased region" description="Polar residues" evidence="4">
    <location>
        <begin position="1626"/>
        <end position="1635"/>
    </location>
</feature>
<comment type="caution">
    <text evidence="6">The sequence shown here is derived from an EMBL/GenBank/DDBJ whole genome shotgun (WGS) entry which is preliminary data.</text>
</comment>
<reference evidence="6 7" key="1">
    <citation type="submission" date="2019-03" db="EMBL/GenBank/DDBJ databases">
        <title>Nematode-trapping fungi genome.</title>
        <authorList>
            <person name="Vidal-Diez De Ulzurrun G."/>
        </authorList>
    </citation>
    <scope>NUCLEOTIDE SEQUENCE [LARGE SCALE GENOMIC DNA]</scope>
    <source>
        <strain evidence="6 7">TWF154</strain>
    </source>
</reference>
<dbReference type="PROSITE" id="PS51477">
    <property type="entry name" value="PAH"/>
    <property type="match status" value="1"/>
</dbReference>
<dbReference type="PANTHER" id="PTHR46082:SF11">
    <property type="entry name" value="AAA+ ATPASE DOMAIN-CONTAINING PROTEIN-RELATED"/>
    <property type="match status" value="1"/>
</dbReference>
<feature type="domain" description="Nucleoside phosphorylase" evidence="5">
    <location>
        <begin position="1309"/>
        <end position="1586"/>
    </location>
</feature>
<comment type="subcellular location">
    <subcellularLocation>
        <location evidence="1 3">Nucleus</location>
    </subcellularLocation>
</comment>
<feature type="region of interest" description="Disordered" evidence="4">
    <location>
        <begin position="1607"/>
        <end position="1651"/>
    </location>
</feature>
<dbReference type="Gene3D" id="3.40.50.1580">
    <property type="entry name" value="Nucleoside phosphorylase domain"/>
    <property type="match status" value="1"/>
</dbReference>
<dbReference type="Proteomes" id="UP000297595">
    <property type="component" value="Unassembled WGS sequence"/>
</dbReference>
<dbReference type="SUPFAM" id="SSF53167">
    <property type="entry name" value="Purine and uridine phosphorylases"/>
    <property type="match status" value="1"/>
</dbReference>
<evidence type="ECO:0000259" key="5">
    <source>
        <dbReference type="Pfam" id="PF01048"/>
    </source>
</evidence>
<keyword evidence="2 3" id="KW-0539">Nucleus</keyword>
<dbReference type="GO" id="GO:0003824">
    <property type="term" value="F:catalytic activity"/>
    <property type="evidence" value="ECO:0007669"/>
    <property type="project" value="InterPro"/>
</dbReference>
<dbReference type="InterPro" id="IPR036600">
    <property type="entry name" value="PAH_sf"/>
</dbReference>
<dbReference type="EMBL" id="SOZJ01000006">
    <property type="protein sequence ID" value="TGJ65548.1"/>
    <property type="molecule type" value="Genomic_DNA"/>
</dbReference>
<dbReference type="OrthoDB" id="1658288at2759"/>
<name>A0A7C8KK03_ORBOL</name>
<dbReference type="InterPro" id="IPR003822">
    <property type="entry name" value="PAH"/>
</dbReference>
<organism evidence="6 7">
    <name type="scientific">Orbilia oligospora</name>
    <name type="common">Nematode-trapping fungus</name>
    <name type="synonym">Arthrobotrys oligospora</name>
    <dbReference type="NCBI Taxonomy" id="2813651"/>
    <lineage>
        <taxon>Eukaryota</taxon>
        <taxon>Fungi</taxon>
        <taxon>Dikarya</taxon>
        <taxon>Ascomycota</taxon>
        <taxon>Pezizomycotina</taxon>
        <taxon>Orbiliomycetes</taxon>
        <taxon>Orbiliales</taxon>
        <taxon>Orbiliaceae</taxon>
        <taxon>Orbilia</taxon>
    </lineage>
</organism>
<evidence type="ECO:0000313" key="6">
    <source>
        <dbReference type="EMBL" id="TGJ65548.1"/>
    </source>
</evidence>
<dbReference type="InterPro" id="IPR035994">
    <property type="entry name" value="Nucleoside_phosphorylase_sf"/>
</dbReference>
<protein>
    <recommendedName>
        <fullName evidence="5">Nucleoside phosphorylase domain-containing protein</fullName>
    </recommendedName>
</protein>
<dbReference type="InterPro" id="IPR000845">
    <property type="entry name" value="Nucleoside_phosphorylase_d"/>
</dbReference>
<gene>
    <name evidence="6" type="ORF">EYR41_009509</name>
</gene>
<dbReference type="Pfam" id="PF02671">
    <property type="entry name" value="PAH"/>
    <property type="match status" value="1"/>
</dbReference>
<dbReference type="PANTHER" id="PTHR46082">
    <property type="entry name" value="ATP/GTP-BINDING PROTEIN-RELATED"/>
    <property type="match status" value="1"/>
</dbReference>
<evidence type="ECO:0000256" key="2">
    <source>
        <dbReference type="ARBA" id="ARBA00023242"/>
    </source>
</evidence>
<accession>A0A7C8KK03</accession>
<evidence type="ECO:0000256" key="3">
    <source>
        <dbReference type="PROSITE-ProRule" id="PRU00810"/>
    </source>
</evidence>
<dbReference type="InterPro" id="IPR053137">
    <property type="entry name" value="NLR-like"/>
</dbReference>
<dbReference type="SUPFAM" id="SSF47762">
    <property type="entry name" value="PAH2 domain"/>
    <property type="match status" value="1"/>
</dbReference>
<sequence>MDPPGESSAAVRPGWRRSPSQPLTVEDYDRIKEKILDLYHLDGKTMQEIVSILKEDELALKIPVAHLKHLLSSWGTGGRDQRRLTLHECEYVRYVRTKRHREGKPSRFFLDDVPLSERRIDWEINLQHLFMNKNFEEIEAPRRPKSIRVEPPSSLPDHQFVHGGQVSDTIFDNDTLMNLDGVNETTNPIQNANYRASARAKQTGVSGEHRILDFTDTLAYAKDRLSSQPNIYDKFLEILQRYQKDNGSIENVQGLQKELDQLFAIDPDLQEDFKSFILSKAHRPRVVVGEARPQVDEVTATEEFAGKWGFSDIKDEGISSLVDAPKVEHGSAMNGPPRNEGEVLHTEPPQATDSGYASMTHYDCGEPKTTEPNVYECLSTSIVSLSIEDALDFDDSETVYSDTSSVATSTKQLYISELADALFHEACPDQPCSDALERISRDLPDLLKAFALKIGCNAPSQMHRDVMFFVHKNRGDVVENFRQRWSYEVTENQIPVETPNDDNMALNEKMNIWFRSSESEYLPIPNQDLFDIQEEDEDEVEFENDDLNDHSTLAYREFIFKSPAFDWLVGSLRRDRFLIPTEPNSMEAIARHIIGSLPSSRKISKGRSAEAFKVTFTMDWKPLIFVEEQEYQDEPGEAIERAITITGTKKDAQALTCAEYLSQTWPTTGKRILELVKDAIRGEPETKHTCTFLDNAELTISLQRSSELAAEAFGTAHSIAEIGQQLAWLGTALRSSSCDIGVVACIPSISNIRTLVPQGSISYRLGFTVEEETIPLSNGQCWHSMFRNPVVVTGYPIPRRPTIGTGLELPLNMIAGLAKTKYIQPFNGGFFIKGFSTLLIPTKKEEPGGILIWHMIYNQDGDRISYLENDIPVAEGLNISEIATGRHILGWCSKAEYYAGAKEARYDIKGSRLPKPRGTHYALEKVYIQGRQIIKGGSPRPFALGKKDIAFHISRENPVKRLEWIDRKFFILWDEEDKRGWLVNGCGTLLHLLRTSLESNGDSTNKFHFKFHFEKGRMEEASLTHKIDSAVQFLLNDNNLQQEIYRTKDGNFRVEDRLDDLYDVLEKIIEHQIHITERVGSNDKEYLEGWDFNDLATCEDPLYPRVSIFKKPSGGWIDFARTIRAVTLFGRGFGEIILPENTLCSQWATLPKEEYYLAAAVDDLQEIMKKEGDQYANPMRLADEIIWHTPMASFEKCKCQKKKYKLKGKHSDFVQAAIPAKLCNMLPSKDPVQLQKGGGAVIFGNSKKLNRVWEILLPRTDEETLPDLDFIRSTSSEEPPSSPSRDSGLGSSLNTIFTYTLSLTCRDYRVGIVCALPKELLAVRALFDQTHSRELLSSLEGDINQYALGQIYPHNVVAACLPSGEYGTNAAAIICSHMRRSFPKLKICLLVGIGGGVPSSGLRLGDVVVSQQAKGFPAVTQYDLGKFLHDGVFEITGYLQRPPQFIMIAISNLASDPELPCRPLETYLQDIARKHPEYGYPNHEDPLLTPTCSHDRDSRTGIQCDCLVIQSHPRPGNPRIHYGPIGSGNILLKNAEKRDELAANRGFLCFEMEAAGAMNTGDFLVIRGISDYCDASKNDTWQEYAAATAAAYAKLLLSKTTIPKDADALVPGPATTHPRKRVPTPESMNSDSNPTKKIRRKKELINGDMHI</sequence>
<evidence type="ECO:0000313" key="7">
    <source>
        <dbReference type="Proteomes" id="UP000297595"/>
    </source>
</evidence>
<evidence type="ECO:0000256" key="4">
    <source>
        <dbReference type="SAM" id="MobiDB-lite"/>
    </source>
</evidence>
<dbReference type="Pfam" id="PF01048">
    <property type="entry name" value="PNP_UDP_1"/>
    <property type="match status" value="1"/>
</dbReference>
<dbReference type="GO" id="GO:0009116">
    <property type="term" value="P:nucleoside metabolic process"/>
    <property type="evidence" value="ECO:0007669"/>
    <property type="project" value="InterPro"/>
</dbReference>
<dbReference type="Gene3D" id="1.20.1160.11">
    <property type="entry name" value="Paired amphipathic helix"/>
    <property type="match status" value="1"/>
</dbReference>
<dbReference type="GO" id="GO:0006355">
    <property type="term" value="P:regulation of DNA-templated transcription"/>
    <property type="evidence" value="ECO:0007669"/>
    <property type="project" value="InterPro"/>
</dbReference>
<feature type="region of interest" description="Disordered" evidence="4">
    <location>
        <begin position="1"/>
        <end position="21"/>
    </location>
</feature>
<evidence type="ECO:0000256" key="1">
    <source>
        <dbReference type="ARBA" id="ARBA00004123"/>
    </source>
</evidence>